<organism evidence="2 3">
    <name type="scientific">Massariosphaeria phaeospora</name>
    <dbReference type="NCBI Taxonomy" id="100035"/>
    <lineage>
        <taxon>Eukaryota</taxon>
        <taxon>Fungi</taxon>
        <taxon>Dikarya</taxon>
        <taxon>Ascomycota</taxon>
        <taxon>Pezizomycotina</taxon>
        <taxon>Dothideomycetes</taxon>
        <taxon>Pleosporomycetidae</taxon>
        <taxon>Pleosporales</taxon>
        <taxon>Pleosporales incertae sedis</taxon>
        <taxon>Massariosphaeria</taxon>
    </lineage>
</organism>
<dbReference type="EMBL" id="JAADJZ010000011">
    <property type="protein sequence ID" value="KAF2871785.1"/>
    <property type="molecule type" value="Genomic_DNA"/>
</dbReference>
<name>A0A7C8MP98_9PLEO</name>
<evidence type="ECO:0000256" key="1">
    <source>
        <dbReference type="SAM" id="SignalP"/>
    </source>
</evidence>
<reference evidence="2 3" key="1">
    <citation type="submission" date="2020-01" db="EMBL/GenBank/DDBJ databases">
        <authorList>
            <consortium name="DOE Joint Genome Institute"/>
            <person name="Haridas S."/>
            <person name="Albert R."/>
            <person name="Binder M."/>
            <person name="Bloem J."/>
            <person name="Labutti K."/>
            <person name="Salamov A."/>
            <person name="Andreopoulos B."/>
            <person name="Baker S.E."/>
            <person name="Barry K."/>
            <person name="Bills G."/>
            <person name="Bluhm B.H."/>
            <person name="Cannon C."/>
            <person name="Castanera R."/>
            <person name="Culley D.E."/>
            <person name="Daum C."/>
            <person name="Ezra D."/>
            <person name="Gonzalez J.B."/>
            <person name="Henrissat B."/>
            <person name="Kuo A."/>
            <person name="Liang C."/>
            <person name="Lipzen A."/>
            <person name="Lutzoni F."/>
            <person name="Magnuson J."/>
            <person name="Mondo S."/>
            <person name="Nolan M."/>
            <person name="Ohm R."/>
            <person name="Pangilinan J."/>
            <person name="Park H.-J.H."/>
            <person name="Ramirez L."/>
            <person name="Alfaro M."/>
            <person name="Sun H."/>
            <person name="Tritt A."/>
            <person name="Yoshinaga Y."/>
            <person name="Zwiers L.-H.L."/>
            <person name="Turgeon B.G."/>
            <person name="Goodwin S.B."/>
            <person name="Spatafora J.W."/>
            <person name="Crous P.W."/>
            <person name="Grigoriev I.V."/>
        </authorList>
    </citation>
    <scope>NUCLEOTIDE SEQUENCE [LARGE SCALE GENOMIC DNA]</scope>
    <source>
        <strain evidence="2 3">CBS 611.86</strain>
    </source>
</reference>
<comment type="caution">
    <text evidence="2">The sequence shown here is derived from an EMBL/GenBank/DDBJ whole genome shotgun (WGS) entry which is preliminary data.</text>
</comment>
<sequence>MRLSSTLAGLAVLATAATAQHIDIQPKELKGMVDGPWEGKKYTWEMMPAIPSLEKSYCTEPTDPHQVAQTTSQDGEPLVSDCQAMSLAVPEDTLWVCVLPR</sequence>
<dbReference type="Proteomes" id="UP000481861">
    <property type="component" value="Unassembled WGS sequence"/>
</dbReference>
<evidence type="ECO:0000313" key="2">
    <source>
        <dbReference type="EMBL" id="KAF2871785.1"/>
    </source>
</evidence>
<feature type="signal peptide" evidence="1">
    <location>
        <begin position="1"/>
        <end position="19"/>
    </location>
</feature>
<keyword evidence="1" id="KW-0732">Signal</keyword>
<evidence type="ECO:0000313" key="3">
    <source>
        <dbReference type="Proteomes" id="UP000481861"/>
    </source>
</evidence>
<keyword evidence="3" id="KW-1185">Reference proteome</keyword>
<accession>A0A7C8MP98</accession>
<dbReference type="AlphaFoldDB" id="A0A7C8MP98"/>
<protein>
    <submittedName>
        <fullName evidence="2">Uncharacterized protein</fullName>
    </submittedName>
</protein>
<proteinExistence type="predicted"/>
<feature type="chain" id="PRO_5028883566" evidence="1">
    <location>
        <begin position="20"/>
        <end position="101"/>
    </location>
</feature>
<gene>
    <name evidence="2" type="ORF">BDV95DRAFT_572805</name>
</gene>